<evidence type="ECO:0000256" key="1">
    <source>
        <dbReference type="SAM" id="SignalP"/>
    </source>
</evidence>
<reference evidence="3" key="1">
    <citation type="submission" date="2015-04" db="UniProtKB">
        <authorList>
            <consortium name="EnsemblPlants"/>
        </authorList>
    </citation>
    <scope>IDENTIFICATION</scope>
</reference>
<dbReference type="Proteomes" id="UP000008021">
    <property type="component" value="Chromosome 12"/>
</dbReference>
<reference evidence="3" key="2">
    <citation type="submission" date="2018-05" db="EMBL/GenBank/DDBJ databases">
        <title>OmerRS3 (Oryza meridionalis Reference Sequence Version 3).</title>
        <authorList>
            <person name="Zhang J."/>
            <person name="Kudrna D."/>
            <person name="Lee S."/>
            <person name="Talag J."/>
            <person name="Welchert J."/>
            <person name="Wing R.A."/>
        </authorList>
    </citation>
    <scope>NUCLEOTIDE SEQUENCE [LARGE SCALE GENOMIC DNA]</scope>
    <source>
        <strain evidence="3">cv. OR44</strain>
    </source>
</reference>
<sequence length="237" mass="26502">MGFMAMMVSWPAIAAAFIVAASLSSPAAMRASAAAAAGGGGGNNPTAGFAKVDLTGGDFQVQRPYDVPESRRFRYRDGVRTFWVYDSDKPFNTATHTNPRTEVRLRGHDYSSGVWQFEGYGYVPSGTSGVSVMQIHNEEGAEHATILMLHVYDGVLRFYDGPTIESNIYDRWFRLNVIHDVKASTVAVYIDGKQKFSTNVIPSKSYYFKFGVYMQHRDWSNCMESQWTNVTVYTKSY</sequence>
<dbReference type="InterPro" id="IPR014895">
    <property type="entry name" value="Alginate_lyase_2"/>
</dbReference>
<dbReference type="InterPro" id="IPR013320">
    <property type="entry name" value="ConA-like_dom_sf"/>
</dbReference>
<protein>
    <recommendedName>
        <fullName evidence="2">Alginate lyase 2 domain-containing protein</fullName>
    </recommendedName>
</protein>
<organism evidence="3">
    <name type="scientific">Oryza meridionalis</name>
    <dbReference type="NCBI Taxonomy" id="40149"/>
    <lineage>
        <taxon>Eukaryota</taxon>
        <taxon>Viridiplantae</taxon>
        <taxon>Streptophyta</taxon>
        <taxon>Embryophyta</taxon>
        <taxon>Tracheophyta</taxon>
        <taxon>Spermatophyta</taxon>
        <taxon>Magnoliopsida</taxon>
        <taxon>Liliopsida</taxon>
        <taxon>Poales</taxon>
        <taxon>Poaceae</taxon>
        <taxon>BOP clade</taxon>
        <taxon>Oryzoideae</taxon>
        <taxon>Oryzeae</taxon>
        <taxon>Oryzinae</taxon>
        <taxon>Oryza</taxon>
    </lineage>
</organism>
<feature type="chain" id="PRO_5002359310" description="Alginate lyase 2 domain-containing protein" evidence="1">
    <location>
        <begin position="17"/>
        <end position="237"/>
    </location>
</feature>
<proteinExistence type="predicted"/>
<dbReference type="PANTHER" id="PTHR33681">
    <property type="entry name" value="BINDING PROTEIN, PUTATIVE, EXPRESSED-RELATED"/>
    <property type="match status" value="1"/>
</dbReference>
<keyword evidence="4" id="KW-1185">Reference proteome</keyword>
<dbReference type="Gramene" id="OMERI12G02260.1">
    <property type="protein sequence ID" value="OMERI12G02260.1"/>
    <property type="gene ID" value="OMERI12G02260"/>
</dbReference>
<dbReference type="PANTHER" id="PTHR33681:SF8">
    <property type="entry name" value="BINDING PROTEIN, PUTATIVE-RELATED"/>
    <property type="match status" value="1"/>
</dbReference>
<dbReference type="Gene3D" id="2.60.120.200">
    <property type="match status" value="1"/>
</dbReference>
<evidence type="ECO:0000259" key="2">
    <source>
        <dbReference type="Pfam" id="PF08787"/>
    </source>
</evidence>
<dbReference type="EnsemblPlants" id="OMERI12G02260.1">
    <property type="protein sequence ID" value="OMERI12G02260.1"/>
    <property type="gene ID" value="OMERI12G02260"/>
</dbReference>
<dbReference type="SUPFAM" id="SSF49899">
    <property type="entry name" value="Concanavalin A-like lectins/glucanases"/>
    <property type="match status" value="1"/>
</dbReference>
<dbReference type="AlphaFoldDB" id="A0A0E0F9V4"/>
<feature type="domain" description="Alginate lyase 2" evidence="2">
    <location>
        <begin position="53"/>
        <end position="233"/>
    </location>
</feature>
<dbReference type="HOGENOM" id="CLU_078650_0_0_1"/>
<evidence type="ECO:0000313" key="3">
    <source>
        <dbReference type="EnsemblPlants" id="OMERI12G02260.1"/>
    </source>
</evidence>
<feature type="signal peptide" evidence="1">
    <location>
        <begin position="1"/>
        <end position="16"/>
    </location>
</feature>
<name>A0A0E0F9V4_9ORYZ</name>
<dbReference type="Pfam" id="PF08787">
    <property type="entry name" value="Alginate_lyase2"/>
    <property type="match status" value="1"/>
</dbReference>
<keyword evidence="1" id="KW-0732">Signal</keyword>
<evidence type="ECO:0000313" key="4">
    <source>
        <dbReference type="Proteomes" id="UP000008021"/>
    </source>
</evidence>
<accession>A0A0E0F9V4</accession>